<reference evidence="1 2" key="1">
    <citation type="journal article" date="2015" name="Genome Biol.">
        <title>Comparative genomics of Steinernema reveals deeply conserved gene regulatory networks.</title>
        <authorList>
            <person name="Dillman A.R."/>
            <person name="Macchietto M."/>
            <person name="Porter C.F."/>
            <person name="Rogers A."/>
            <person name="Williams B."/>
            <person name="Antoshechkin I."/>
            <person name="Lee M.M."/>
            <person name="Goodwin Z."/>
            <person name="Lu X."/>
            <person name="Lewis E.E."/>
            <person name="Goodrich-Blair H."/>
            <person name="Stock S.P."/>
            <person name="Adams B.J."/>
            <person name="Sternberg P.W."/>
            <person name="Mortazavi A."/>
        </authorList>
    </citation>
    <scope>NUCLEOTIDE SEQUENCE [LARGE SCALE GENOMIC DNA]</scope>
    <source>
        <strain evidence="1 2">ALL</strain>
    </source>
</reference>
<organism evidence="1 2">
    <name type="scientific">Steinernema carpocapsae</name>
    <name type="common">Entomopathogenic nematode</name>
    <dbReference type="NCBI Taxonomy" id="34508"/>
    <lineage>
        <taxon>Eukaryota</taxon>
        <taxon>Metazoa</taxon>
        <taxon>Ecdysozoa</taxon>
        <taxon>Nematoda</taxon>
        <taxon>Chromadorea</taxon>
        <taxon>Rhabditida</taxon>
        <taxon>Tylenchina</taxon>
        <taxon>Panagrolaimomorpha</taxon>
        <taxon>Strongyloidoidea</taxon>
        <taxon>Steinernematidae</taxon>
        <taxon>Steinernema</taxon>
    </lineage>
</organism>
<keyword evidence="2" id="KW-1185">Reference proteome</keyword>
<dbReference type="EMBL" id="CM016762">
    <property type="protein sequence ID" value="TMS33547.1"/>
    <property type="molecule type" value="Genomic_DNA"/>
</dbReference>
<evidence type="ECO:0000313" key="1">
    <source>
        <dbReference type="EMBL" id="TMS33547.1"/>
    </source>
</evidence>
<gene>
    <name evidence="1" type="ORF">L596_001276</name>
</gene>
<dbReference type="EMBL" id="AZBU02000001">
    <property type="protein sequence ID" value="TMS33547.1"/>
    <property type="molecule type" value="Genomic_DNA"/>
</dbReference>
<sequence length="80" mass="8775">MIPVDSSAAAGRRARKSSSAILVTQSLLGNALFTTEKPSAPSVIPEIYCQRMSRAEVNRGSKVEGMPLLAREMDLLCFYW</sequence>
<accession>A0A4U8UNA2</accession>
<dbReference type="Proteomes" id="UP000298663">
    <property type="component" value="Chromosome X"/>
</dbReference>
<reference evidence="1 2" key="2">
    <citation type="journal article" date="2019" name="G3 (Bethesda)">
        <title>Hybrid Assembly of the Genome of the Entomopathogenic Nematode Steinernema carpocapsae Identifies the X-Chromosome.</title>
        <authorList>
            <person name="Serra L."/>
            <person name="Macchietto M."/>
            <person name="Macias-Munoz A."/>
            <person name="McGill C.J."/>
            <person name="Rodriguez I.M."/>
            <person name="Rodriguez B."/>
            <person name="Murad R."/>
            <person name="Mortazavi A."/>
        </authorList>
    </citation>
    <scope>NUCLEOTIDE SEQUENCE [LARGE SCALE GENOMIC DNA]</scope>
    <source>
        <strain evidence="1 2">ALL</strain>
    </source>
</reference>
<dbReference type="AlphaFoldDB" id="A0A4U8UNA2"/>
<proteinExistence type="predicted"/>
<protein>
    <submittedName>
        <fullName evidence="1">Uncharacterized protein</fullName>
    </submittedName>
</protein>
<comment type="caution">
    <text evidence="1">The sequence shown here is derived from an EMBL/GenBank/DDBJ whole genome shotgun (WGS) entry which is preliminary data.</text>
</comment>
<evidence type="ECO:0000313" key="2">
    <source>
        <dbReference type="Proteomes" id="UP000298663"/>
    </source>
</evidence>
<name>A0A4U8UNA2_STECR</name>